<keyword evidence="1" id="KW-0210">Decarboxylase</keyword>
<dbReference type="Pfam" id="PF12588">
    <property type="entry name" value="PSDC"/>
    <property type="match status" value="1"/>
</dbReference>
<dbReference type="Pfam" id="PF02666">
    <property type="entry name" value="PS_Dcarbxylase"/>
    <property type="match status" value="1"/>
</dbReference>
<evidence type="ECO:0000313" key="5">
    <source>
        <dbReference type="Proteomes" id="UP000664521"/>
    </source>
</evidence>
<protein>
    <recommendedName>
        <fullName evidence="3">L-tryptophan decarboxylase PsiD-like domain-containing protein</fullName>
    </recommendedName>
</protein>
<dbReference type="PANTHER" id="PTHR10067:SF9">
    <property type="entry name" value="PHOSPHATIDYLSERINE DECARBOXYLASE FAMILY PROTEIN (AFU_ORTHOLOGUE AFUA_7G01730)"/>
    <property type="match status" value="1"/>
</dbReference>
<dbReference type="EMBL" id="CAJPDS010000030">
    <property type="protein sequence ID" value="CAF9922178.1"/>
    <property type="molecule type" value="Genomic_DNA"/>
</dbReference>
<evidence type="ECO:0000256" key="1">
    <source>
        <dbReference type="ARBA" id="ARBA00022793"/>
    </source>
</evidence>
<evidence type="ECO:0000256" key="2">
    <source>
        <dbReference type="ARBA" id="ARBA00023239"/>
    </source>
</evidence>
<dbReference type="GO" id="GO:0006646">
    <property type="term" value="P:phosphatidylethanolamine biosynthetic process"/>
    <property type="evidence" value="ECO:0007669"/>
    <property type="project" value="TreeGrafter"/>
</dbReference>
<comment type="caution">
    <text evidence="4">The sequence shown here is derived from an EMBL/GenBank/DDBJ whole genome shotgun (WGS) entry which is preliminary data.</text>
</comment>
<dbReference type="PANTHER" id="PTHR10067">
    <property type="entry name" value="PHOSPHATIDYLSERINE DECARBOXYLASE"/>
    <property type="match status" value="1"/>
</dbReference>
<reference evidence="4" key="1">
    <citation type="submission" date="2021-03" db="EMBL/GenBank/DDBJ databases">
        <authorList>
            <person name="Tagirdzhanova G."/>
        </authorList>
    </citation>
    <scope>NUCLEOTIDE SEQUENCE</scope>
</reference>
<feature type="domain" description="L-tryptophan decarboxylase PsiD-like" evidence="3">
    <location>
        <begin position="3"/>
        <end position="136"/>
    </location>
</feature>
<name>A0A8H3IKG4_9LECA</name>
<dbReference type="GO" id="GO:0004609">
    <property type="term" value="F:phosphatidylserine decarboxylase activity"/>
    <property type="evidence" value="ECO:0007669"/>
    <property type="project" value="InterPro"/>
</dbReference>
<gene>
    <name evidence="4" type="ORF">HETSPECPRED_004986</name>
</gene>
<accession>A0A8H3IKG4</accession>
<proteinExistence type="predicted"/>
<dbReference type="GO" id="GO:0005739">
    <property type="term" value="C:mitochondrion"/>
    <property type="evidence" value="ECO:0007669"/>
    <property type="project" value="TreeGrafter"/>
</dbReference>
<sequence length="433" mass="48718">MHSAVEELKTLIESIPELSKQANQMFESQDQDGQVKEYPLDRPKVHDYRGFLEAIDGNLTRAPEYDDRDLGLIGLPFSAVINWPLGTESGIQFYTNPSVNAQIQKILRQWAKFLSSSSSSYVLNESLKGWFCTSALDFVMGSRGGIGRNKFENLFLCDSKEEHWGFKSFDDYFTRGLRKNVRPVDSPSDWSVITHPCEACPFKIHTSIQARDRFWIKGQHYSLQNLLAGHSLTAAFIGGTIYQGFLQAGTYHRWHSPVDGRIKEIKHQPGTYFTKPQIENYDPSNPVGWQAYIAQAATRVLIFIEADNPDIGLMCLIPIGWAEVSSCEVTVEAGQYVRKGQQVGMFHYGGSTHCLMFRPGIDLEFDLHGETAGPESDPIQGNTRIAKIKLKYSKGTLRSKMGVQLLTGCGNRGETLTTVRHCFTSNRAWLASW</sequence>
<keyword evidence="2" id="KW-0456">Lyase</keyword>
<dbReference type="InterPro" id="IPR022237">
    <property type="entry name" value="PsiD-like"/>
</dbReference>
<organism evidence="4 5">
    <name type="scientific">Heterodermia speciosa</name>
    <dbReference type="NCBI Taxonomy" id="116794"/>
    <lineage>
        <taxon>Eukaryota</taxon>
        <taxon>Fungi</taxon>
        <taxon>Dikarya</taxon>
        <taxon>Ascomycota</taxon>
        <taxon>Pezizomycotina</taxon>
        <taxon>Lecanoromycetes</taxon>
        <taxon>OSLEUM clade</taxon>
        <taxon>Lecanoromycetidae</taxon>
        <taxon>Caliciales</taxon>
        <taxon>Physciaceae</taxon>
        <taxon>Heterodermia</taxon>
    </lineage>
</organism>
<evidence type="ECO:0000313" key="4">
    <source>
        <dbReference type="EMBL" id="CAF9922178.1"/>
    </source>
</evidence>
<keyword evidence="5" id="KW-1185">Reference proteome</keyword>
<evidence type="ECO:0000259" key="3">
    <source>
        <dbReference type="Pfam" id="PF12588"/>
    </source>
</evidence>
<dbReference type="InterPro" id="IPR003817">
    <property type="entry name" value="PS_Dcarbxylase"/>
</dbReference>
<dbReference type="Proteomes" id="UP000664521">
    <property type="component" value="Unassembled WGS sequence"/>
</dbReference>
<dbReference type="OrthoDB" id="5973539at2759"/>
<dbReference type="AlphaFoldDB" id="A0A8H3IKG4"/>